<dbReference type="Proteomes" id="UP000029736">
    <property type="component" value="Unassembled WGS sequence"/>
</dbReference>
<name>A0A098SD53_9BACT</name>
<evidence type="ECO:0000313" key="4">
    <source>
        <dbReference type="EMBL" id="KGE88917.1"/>
    </source>
</evidence>
<dbReference type="OrthoDB" id="9768717at2"/>
<accession>A0A098SD53</accession>
<feature type="domain" description="POTRA" evidence="3">
    <location>
        <begin position="25"/>
        <end position="103"/>
    </location>
</feature>
<dbReference type="GO" id="GO:0019867">
    <property type="term" value="C:outer membrane"/>
    <property type="evidence" value="ECO:0007669"/>
    <property type="project" value="InterPro"/>
</dbReference>
<evidence type="ECO:0000256" key="2">
    <source>
        <dbReference type="ARBA" id="ARBA00023136"/>
    </source>
</evidence>
<proteinExistence type="predicted"/>
<reference evidence="4 5" key="1">
    <citation type="journal article" date="2014" name="Int. J. Syst. Evol. Microbiol.">
        <title>Phaeodactylibacter xiamenensis gen. nov., sp. nov., a member of the family Saprospiraceae isolated from the marine alga Phaeodactylum tricornutum.</title>
        <authorList>
            <person name="Chen Z.Jr."/>
            <person name="Lei X."/>
            <person name="Lai Q."/>
            <person name="Li Y."/>
            <person name="Zhang B."/>
            <person name="Zhang J."/>
            <person name="Zhang H."/>
            <person name="Yang L."/>
            <person name="Zheng W."/>
            <person name="Tian Y."/>
            <person name="Yu Z."/>
            <person name="Xu H.Jr."/>
            <person name="Zheng T."/>
        </authorList>
    </citation>
    <scope>NUCLEOTIDE SEQUENCE [LARGE SCALE GENOMIC DNA]</scope>
    <source>
        <strain evidence="4 5">KD52</strain>
    </source>
</reference>
<dbReference type="EMBL" id="JPOS01000013">
    <property type="protein sequence ID" value="KGE88917.1"/>
    <property type="molecule type" value="Genomic_DNA"/>
</dbReference>
<gene>
    <name evidence="4" type="ORF">IX84_05875</name>
</gene>
<dbReference type="Gene3D" id="2.40.160.50">
    <property type="entry name" value="membrane protein fhac: a member of the omp85/tpsb transporter family"/>
    <property type="match status" value="1"/>
</dbReference>
<dbReference type="RefSeq" id="WP_044217387.1">
    <property type="nucleotide sequence ID" value="NZ_JBKAGJ010000001.1"/>
</dbReference>
<comment type="caution">
    <text evidence="4">The sequence shown here is derived from an EMBL/GenBank/DDBJ whole genome shotgun (WGS) entry which is preliminary data.</text>
</comment>
<evidence type="ECO:0000313" key="5">
    <source>
        <dbReference type="Proteomes" id="UP000029736"/>
    </source>
</evidence>
<dbReference type="InterPro" id="IPR000184">
    <property type="entry name" value="Bac_surfAg_D15"/>
</dbReference>
<sequence>MIRLLLLTVGLVSCFNAWSSDREVVYIDSIAVTGNKQTLSEIILREMSIQEGDTILLEELPQKITWSEQMIMNTGLFNRAQISYRAWKGETNEVQLLVTVEEMWYLYPIPVFELADRNFNVWWVDQKRSLDRTNYGVDFAHINLTGRKDKLKGSVKYGYTRKYALSYSMPYLNKAQTLGAFAGVGYWRNREINYRTTDSRQQFFRSEEGFIYERFTGEAGITFRPQLQSYHDLELSFTQKRIGDEIALDLNPDYLLDGRHRIRYFALRYNYFHENRDVAPYPWEGSFCYGSLLKEGLGLFGERSGLTLFTGYGKYIPWGERWSLGLVMRTKLSIIRSRQPYQDNRGLGFSGHTMRGWEYYVIDGMDMAMGKSSLRFRFAEYNFNFGKLMPISQLRRMPIKLNLSLNNDLGYVNSPYARPDNPHSNRLLWGGGIGLDIVLYYDKVIQIQYSLNDLMEKGLFLHLSMNI</sequence>
<keyword evidence="2" id="KW-0472">Membrane</keyword>
<dbReference type="AlphaFoldDB" id="A0A098SD53"/>
<dbReference type="Pfam" id="PF07244">
    <property type="entry name" value="POTRA"/>
    <property type="match status" value="1"/>
</dbReference>
<organism evidence="4 5">
    <name type="scientific">Phaeodactylibacter xiamenensis</name>
    <dbReference type="NCBI Taxonomy" id="1524460"/>
    <lineage>
        <taxon>Bacteria</taxon>
        <taxon>Pseudomonadati</taxon>
        <taxon>Bacteroidota</taxon>
        <taxon>Saprospiria</taxon>
        <taxon>Saprospirales</taxon>
        <taxon>Haliscomenobacteraceae</taxon>
        <taxon>Phaeodactylibacter</taxon>
    </lineage>
</organism>
<dbReference type="Gene3D" id="3.10.20.310">
    <property type="entry name" value="membrane protein fhac"/>
    <property type="match status" value="1"/>
</dbReference>
<evidence type="ECO:0000259" key="3">
    <source>
        <dbReference type="PROSITE" id="PS51779"/>
    </source>
</evidence>
<dbReference type="InterPro" id="IPR034746">
    <property type="entry name" value="POTRA"/>
</dbReference>
<protein>
    <recommendedName>
        <fullName evidence="3">POTRA domain-containing protein</fullName>
    </recommendedName>
</protein>
<dbReference type="Pfam" id="PF01103">
    <property type="entry name" value="Omp85"/>
    <property type="match status" value="1"/>
</dbReference>
<dbReference type="PROSITE" id="PS51779">
    <property type="entry name" value="POTRA"/>
    <property type="match status" value="1"/>
</dbReference>
<comment type="subcellular location">
    <subcellularLocation>
        <location evidence="1">Membrane</location>
    </subcellularLocation>
</comment>
<keyword evidence="5" id="KW-1185">Reference proteome</keyword>
<evidence type="ECO:0000256" key="1">
    <source>
        <dbReference type="ARBA" id="ARBA00004370"/>
    </source>
</evidence>
<dbReference type="InterPro" id="IPR010827">
    <property type="entry name" value="BamA/TamA_POTRA"/>
</dbReference>
<dbReference type="STRING" id="1524460.IX84_05875"/>